<evidence type="ECO:0000256" key="1">
    <source>
        <dbReference type="SAM" id="MobiDB-lite"/>
    </source>
</evidence>
<dbReference type="GO" id="GO:0016874">
    <property type="term" value="F:ligase activity"/>
    <property type="evidence" value="ECO:0007669"/>
    <property type="project" value="UniProtKB-KW"/>
</dbReference>
<dbReference type="EMBL" id="CP053661">
    <property type="protein sequence ID" value="QKD83024.1"/>
    <property type="molecule type" value="Genomic_DNA"/>
</dbReference>
<gene>
    <name evidence="3" type="ORF">HPC62_13210</name>
</gene>
<feature type="compositionally biased region" description="Basic residues" evidence="1">
    <location>
        <begin position="443"/>
        <end position="460"/>
    </location>
</feature>
<evidence type="ECO:0000313" key="4">
    <source>
        <dbReference type="Proteomes" id="UP000505210"/>
    </source>
</evidence>
<keyword evidence="2" id="KW-0812">Transmembrane</keyword>
<feature type="region of interest" description="Disordered" evidence="1">
    <location>
        <begin position="442"/>
        <end position="467"/>
    </location>
</feature>
<keyword evidence="2" id="KW-1133">Transmembrane helix</keyword>
<sequence>MSPTVALVMYGWIPIVLYLFTRYSPPRAVIISFVIAWLFLPQAAIVLPSIPDYTKMSATCYGILLAVFVFDSGRFSTFKPGWIDGLMALYCISPFVSSMANGLGAYDGVSSSLEQVVSWGLPYFFGRLYLSNLAGMKHLAIAIFAGGLTYIPFTLYESRFSPQLHRMVYGYHARADFSQTMRMGGYRPTVFMSHGLAVGAWMMAAALVGIWLWKSGVLKKYWDQPMKTLVPVMVVSFLNCRSTGAYLLLVFGLIILFLGSKLKTYIPLIFLVVFIGTYLYMGATGYITPDRRDSIEEFVTKTLNAERAQSLIFRLENEELLSEKARQRPVFGWGGWGRARVYDDYGKDISVTDSLWIIAFGNQGAFGLITLFSTMIVPSFLLCVSRYPPKVWAHPLAAPAVCVAVVTILFALDCVLNAMPNPIFTLSSGGIAGLVLKPEPLRKRVPKRKPAGRSLPRRRQSIPLASP</sequence>
<keyword evidence="4" id="KW-1185">Reference proteome</keyword>
<proteinExistence type="predicted"/>
<keyword evidence="2" id="KW-0472">Membrane</keyword>
<feature type="transmembrane region" description="Helical" evidence="2">
    <location>
        <begin position="364"/>
        <end position="384"/>
    </location>
</feature>
<protein>
    <submittedName>
        <fullName evidence="3">O-antigen ligase domain-containing protein</fullName>
    </submittedName>
</protein>
<feature type="transmembrane region" description="Helical" evidence="2">
    <location>
        <begin position="28"/>
        <end position="47"/>
    </location>
</feature>
<organism evidence="3 4">
    <name type="scientific">Thermoleptolyngbya sichuanensis A183</name>
    <dbReference type="NCBI Taxonomy" id="2737172"/>
    <lineage>
        <taxon>Bacteria</taxon>
        <taxon>Bacillati</taxon>
        <taxon>Cyanobacteriota</taxon>
        <taxon>Cyanophyceae</taxon>
        <taxon>Oculatellales</taxon>
        <taxon>Oculatellaceae</taxon>
        <taxon>Thermoleptolyngbya</taxon>
        <taxon>Thermoleptolyngbya sichuanensis</taxon>
    </lineage>
</organism>
<dbReference type="RefSeq" id="WP_172356388.1">
    <property type="nucleotide sequence ID" value="NZ_CP053661.1"/>
</dbReference>
<dbReference type="KEGG" id="theu:HPC62_13210"/>
<evidence type="ECO:0000313" key="3">
    <source>
        <dbReference type="EMBL" id="QKD83024.1"/>
    </source>
</evidence>
<dbReference type="Proteomes" id="UP000505210">
    <property type="component" value="Chromosome"/>
</dbReference>
<feature type="transmembrane region" description="Helical" evidence="2">
    <location>
        <begin position="391"/>
        <end position="412"/>
    </location>
</feature>
<feature type="transmembrane region" description="Helical" evidence="2">
    <location>
        <begin position="233"/>
        <end position="258"/>
    </location>
</feature>
<feature type="transmembrane region" description="Helical" evidence="2">
    <location>
        <begin position="191"/>
        <end position="213"/>
    </location>
</feature>
<reference evidence="3 4" key="1">
    <citation type="submission" date="2020-05" db="EMBL/GenBank/DDBJ databases">
        <title>Complete genome sequence of of a novel Thermoleptolyngbya strain isolated from hot springs of Ganzi, Sichuan China.</title>
        <authorList>
            <person name="Tang J."/>
            <person name="Daroch M."/>
            <person name="Li L."/>
            <person name="Waleron K."/>
            <person name="Waleron M."/>
            <person name="Waleron M."/>
        </authorList>
    </citation>
    <scope>NUCLEOTIDE SEQUENCE [LARGE SCALE GENOMIC DNA]</scope>
    <source>
        <strain evidence="3 4">PKUAC-SCTA183</strain>
    </source>
</reference>
<feature type="transmembrane region" description="Helical" evidence="2">
    <location>
        <begin position="265"/>
        <end position="287"/>
    </location>
</feature>
<name>A0A6M8B7K7_9CYAN</name>
<feature type="transmembrane region" description="Helical" evidence="2">
    <location>
        <begin position="6"/>
        <end position="21"/>
    </location>
</feature>
<dbReference type="AlphaFoldDB" id="A0A6M8B7K7"/>
<keyword evidence="3" id="KW-0436">Ligase</keyword>
<accession>A0A6M8B7K7</accession>
<evidence type="ECO:0000256" key="2">
    <source>
        <dbReference type="SAM" id="Phobius"/>
    </source>
</evidence>
<feature type="transmembrane region" description="Helical" evidence="2">
    <location>
        <begin position="138"/>
        <end position="156"/>
    </location>
</feature>